<feature type="domain" description="Gfo/Idh/MocA-like oxidoreductase N-terminal" evidence="1">
    <location>
        <begin position="20"/>
        <end position="144"/>
    </location>
</feature>
<dbReference type="Pfam" id="PF01408">
    <property type="entry name" value="GFO_IDH_MocA"/>
    <property type="match status" value="1"/>
</dbReference>
<evidence type="ECO:0000259" key="1">
    <source>
        <dbReference type="Pfam" id="PF01408"/>
    </source>
</evidence>
<dbReference type="EMBL" id="LNZC01000031">
    <property type="protein sequence ID" value="KTD75885.1"/>
    <property type="molecule type" value="Genomic_DNA"/>
</dbReference>
<keyword evidence="3" id="KW-1185">Reference proteome</keyword>
<dbReference type="AlphaFoldDB" id="A0A0W1A3E6"/>
<gene>
    <name evidence="2" type="ORF">Lwor_2451</name>
</gene>
<name>A0A0W1A3E6_9GAMM</name>
<dbReference type="RefSeq" id="WP_238584668.1">
    <property type="nucleotide sequence ID" value="NZ_CBCRUR010000020.1"/>
</dbReference>
<evidence type="ECO:0000313" key="3">
    <source>
        <dbReference type="Proteomes" id="UP000054662"/>
    </source>
</evidence>
<dbReference type="GO" id="GO:0000166">
    <property type="term" value="F:nucleotide binding"/>
    <property type="evidence" value="ECO:0007669"/>
    <property type="project" value="InterPro"/>
</dbReference>
<dbReference type="STRING" id="45076.Lwor_2451"/>
<organism evidence="2 3">
    <name type="scientific">Legionella worsleiensis</name>
    <dbReference type="NCBI Taxonomy" id="45076"/>
    <lineage>
        <taxon>Bacteria</taxon>
        <taxon>Pseudomonadati</taxon>
        <taxon>Pseudomonadota</taxon>
        <taxon>Gammaproteobacteria</taxon>
        <taxon>Legionellales</taxon>
        <taxon>Legionellaceae</taxon>
        <taxon>Legionella</taxon>
    </lineage>
</organism>
<sequence length="339" mass="38880">MSRSAKMFGKLTTSYNIMKKILIIGAGQLGSRHLQSLNLLNEQLDITVVDPSVASLETARSRFEATIAQVTHQINYTQKLTDTHTVDVAIIASTAQSRRTIVEDLLKQVEVKHLVLEKILFTQEQDYYDIAELLSRHQTKTWVNCTMRMMPYYQNLNTLFHNEAVQYHVTGSQYGLITNAIHYLDHAAYITGDNEFELDTHLLDKHIIESKRAGYYELTGTLVARFANGSQAFINCDKHGSAPIQIEIYNHKNRIISKEWEQKAWQTGVDKDWKWEEVNAPIPFQSTLTAELVHSLLTTNRCSLTDYTTSMQIHLQLLKPLKSFVAENRLTSHMDYPFT</sequence>
<dbReference type="InterPro" id="IPR051450">
    <property type="entry name" value="Gfo/Idh/MocA_Oxidoreductases"/>
</dbReference>
<dbReference type="SUPFAM" id="SSF51735">
    <property type="entry name" value="NAD(P)-binding Rossmann-fold domains"/>
    <property type="match status" value="1"/>
</dbReference>
<dbReference type="PANTHER" id="PTHR43377">
    <property type="entry name" value="BILIVERDIN REDUCTASE A"/>
    <property type="match status" value="1"/>
</dbReference>
<dbReference type="Gene3D" id="3.30.360.10">
    <property type="entry name" value="Dihydrodipicolinate Reductase, domain 2"/>
    <property type="match status" value="1"/>
</dbReference>
<comment type="caution">
    <text evidence="2">The sequence shown here is derived from an EMBL/GenBank/DDBJ whole genome shotgun (WGS) entry which is preliminary data.</text>
</comment>
<dbReference type="PANTHER" id="PTHR43377:SF1">
    <property type="entry name" value="BILIVERDIN REDUCTASE A"/>
    <property type="match status" value="1"/>
</dbReference>
<dbReference type="Gene3D" id="3.40.50.720">
    <property type="entry name" value="NAD(P)-binding Rossmann-like Domain"/>
    <property type="match status" value="1"/>
</dbReference>
<accession>A0A0W1A3E6</accession>
<dbReference type="InterPro" id="IPR036291">
    <property type="entry name" value="NAD(P)-bd_dom_sf"/>
</dbReference>
<reference evidence="2 3" key="1">
    <citation type="submission" date="2015-11" db="EMBL/GenBank/DDBJ databases">
        <title>Genomic analysis of 38 Legionella species identifies large and diverse effector repertoires.</title>
        <authorList>
            <person name="Burstein D."/>
            <person name="Amaro F."/>
            <person name="Zusman T."/>
            <person name="Lifshitz Z."/>
            <person name="Cohen O."/>
            <person name="Gilbert J.A."/>
            <person name="Pupko T."/>
            <person name="Shuman H.A."/>
            <person name="Segal G."/>
        </authorList>
    </citation>
    <scope>NUCLEOTIDE SEQUENCE [LARGE SCALE GENOMIC DNA]</scope>
    <source>
        <strain evidence="2 3">ATCC 49508</strain>
    </source>
</reference>
<dbReference type="InterPro" id="IPR000683">
    <property type="entry name" value="Gfo/Idh/MocA-like_OxRdtase_N"/>
</dbReference>
<evidence type="ECO:0000313" key="2">
    <source>
        <dbReference type="EMBL" id="KTD75885.1"/>
    </source>
</evidence>
<protein>
    <submittedName>
        <fullName evidence="2">Oxidoreductase domain-containing protein</fullName>
    </submittedName>
</protein>
<proteinExistence type="predicted"/>
<dbReference type="Proteomes" id="UP000054662">
    <property type="component" value="Unassembled WGS sequence"/>
</dbReference>
<dbReference type="PATRIC" id="fig|45076.6.peg.2697"/>